<dbReference type="AlphaFoldDB" id="A0AAQ3K4G3"/>
<organism evidence="2 3">
    <name type="scientific">Canna indica</name>
    <name type="common">Indian-shot</name>
    <dbReference type="NCBI Taxonomy" id="4628"/>
    <lineage>
        <taxon>Eukaryota</taxon>
        <taxon>Viridiplantae</taxon>
        <taxon>Streptophyta</taxon>
        <taxon>Embryophyta</taxon>
        <taxon>Tracheophyta</taxon>
        <taxon>Spermatophyta</taxon>
        <taxon>Magnoliopsida</taxon>
        <taxon>Liliopsida</taxon>
        <taxon>Zingiberales</taxon>
        <taxon>Cannaceae</taxon>
        <taxon>Canna</taxon>
    </lineage>
</organism>
<reference evidence="2 3" key="1">
    <citation type="submission" date="2023-10" db="EMBL/GenBank/DDBJ databases">
        <title>Chromosome-scale genome assembly provides insights into flower coloration mechanisms of Canna indica.</title>
        <authorList>
            <person name="Li C."/>
        </authorList>
    </citation>
    <scope>NUCLEOTIDE SEQUENCE [LARGE SCALE GENOMIC DNA]</scope>
    <source>
        <tissue evidence="2">Flower</tissue>
    </source>
</reference>
<gene>
    <name evidence="2" type="ORF">Cni_G10454</name>
</gene>
<keyword evidence="3" id="KW-1185">Reference proteome</keyword>
<accession>A0AAQ3K4G3</accession>
<proteinExistence type="predicted"/>
<evidence type="ECO:0000313" key="2">
    <source>
        <dbReference type="EMBL" id="WOL01737.1"/>
    </source>
</evidence>
<dbReference type="Proteomes" id="UP001327560">
    <property type="component" value="Chromosome 3"/>
</dbReference>
<feature type="compositionally biased region" description="Basic and acidic residues" evidence="1">
    <location>
        <begin position="38"/>
        <end position="51"/>
    </location>
</feature>
<evidence type="ECO:0000313" key="3">
    <source>
        <dbReference type="Proteomes" id="UP001327560"/>
    </source>
</evidence>
<feature type="region of interest" description="Disordered" evidence="1">
    <location>
        <begin position="69"/>
        <end position="95"/>
    </location>
</feature>
<evidence type="ECO:0000256" key="1">
    <source>
        <dbReference type="SAM" id="MobiDB-lite"/>
    </source>
</evidence>
<feature type="compositionally biased region" description="Gly residues" evidence="1">
    <location>
        <begin position="84"/>
        <end position="95"/>
    </location>
</feature>
<sequence length="119" mass="12250">MASRIGARLSSSAAIIAASFSVSRPAARSAQTQEDEAGGGRDRRKVGDRPRLLRRLVPEAVGGERVRGCNRLRGDAGDASEGNEGTGGCAGGGGGVSGARKTGLMVFSVDENWNNKSVY</sequence>
<feature type="region of interest" description="Disordered" evidence="1">
    <location>
        <begin position="22"/>
        <end position="52"/>
    </location>
</feature>
<protein>
    <submittedName>
        <fullName evidence="2">Uncharacterized protein</fullName>
    </submittedName>
</protein>
<name>A0AAQ3K4G3_9LILI</name>
<dbReference type="EMBL" id="CP136892">
    <property type="protein sequence ID" value="WOL01737.1"/>
    <property type="molecule type" value="Genomic_DNA"/>
</dbReference>